<evidence type="ECO:0000313" key="11">
    <source>
        <dbReference type="EMBL" id="CAQ04634.1"/>
    </source>
</evidence>
<dbReference type="HAMAP" id="MF_02040">
    <property type="entry name" value="Mrp_NBP35"/>
    <property type="match status" value="1"/>
</dbReference>
<dbReference type="Pfam" id="PF10609">
    <property type="entry name" value="ParA"/>
    <property type="match status" value="1"/>
</dbReference>
<dbReference type="GO" id="GO:0016226">
    <property type="term" value="P:iron-sulfur cluster assembly"/>
    <property type="evidence" value="ECO:0007669"/>
    <property type="project" value="InterPro"/>
</dbReference>
<evidence type="ECO:0000256" key="1">
    <source>
        <dbReference type="ARBA" id="ARBA00007352"/>
    </source>
</evidence>
<dbReference type="InterPro" id="IPR034904">
    <property type="entry name" value="FSCA_dom_sf"/>
</dbReference>
<dbReference type="SUPFAM" id="SSF52540">
    <property type="entry name" value="P-loop containing nucleoside triphosphate hydrolases"/>
    <property type="match status" value="1"/>
</dbReference>
<dbReference type="GO" id="GO:0140663">
    <property type="term" value="F:ATP-dependent FeS chaperone activity"/>
    <property type="evidence" value="ECO:0007669"/>
    <property type="project" value="InterPro"/>
</dbReference>
<dbReference type="InterPro" id="IPR033756">
    <property type="entry name" value="YlxH/NBP35"/>
</dbReference>
<dbReference type="FunFam" id="3.40.50.300:FF:000304">
    <property type="entry name" value="Iron-sulfur cluster carrier protein"/>
    <property type="match status" value="1"/>
</dbReference>
<evidence type="ECO:0000256" key="7">
    <source>
        <dbReference type="ARBA" id="ARBA00023004"/>
    </source>
</evidence>
<dbReference type="KEGG" id="cur:cu0674"/>
<proteinExistence type="inferred from homology"/>
<dbReference type="InterPro" id="IPR044304">
    <property type="entry name" value="NUBPL-like"/>
</dbReference>
<protein>
    <recommendedName>
        <fullName evidence="9">Iron-sulfur cluster carrier protein</fullName>
    </recommendedName>
</protein>
<dbReference type="PANTHER" id="PTHR42961:SF2">
    <property type="entry name" value="IRON-SULFUR PROTEIN NUBPL"/>
    <property type="match status" value="1"/>
</dbReference>
<keyword evidence="3 9" id="KW-0479">Metal-binding</keyword>
<dbReference type="CDD" id="cd02037">
    <property type="entry name" value="Mrp_NBP35"/>
    <property type="match status" value="1"/>
</dbReference>
<dbReference type="Gene3D" id="3.30.300.130">
    <property type="entry name" value="Fe-S cluster assembly (FSCA)"/>
    <property type="match status" value="1"/>
</dbReference>
<dbReference type="InterPro" id="IPR002744">
    <property type="entry name" value="MIP18-like"/>
</dbReference>
<dbReference type="HOGENOM" id="CLU_024839_0_0_11"/>
<dbReference type="Proteomes" id="UP000001727">
    <property type="component" value="Chromosome"/>
</dbReference>
<accession>B1VFU5</accession>
<dbReference type="GO" id="GO:0046872">
    <property type="term" value="F:metal ion binding"/>
    <property type="evidence" value="ECO:0007669"/>
    <property type="project" value="UniProtKB-KW"/>
</dbReference>
<dbReference type="GeneID" id="60603450"/>
<dbReference type="InterPro" id="IPR019591">
    <property type="entry name" value="Mrp/NBP35_ATP-bd"/>
</dbReference>
<organism evidence="11 12">
    <name type="scientific">Corynebacterium urealyticum (strain ATCC 43042 / DSM 7109)</name>
    <dbReference type="NCBI Taxonomy" id="504474"/>
    <lineage>
        <taxon>Bacteria</taxon>
        <taxon>Bacillati</taxon>
        <taxon>Actinomycetota</taxon>
        <taxon>Actinomycetes</taxon>
        <taxon>Mycobacteriales</taxon>
        <taxon>Corynebacteriaceae</taxon>
        <taxon>Corynebacterium</taxon>
    </lineage>
</organism>
<evidence type="ECO:0000313" key="12">
    <source>
        <dbReference type="Proteomes" id="UP000001727"/>
    </source>
</evidence>
<name>B1VFU5_CORU7</name>
<evidence type="ECO:0000256" key="6">
    <source>
        <dbReference type="ARBA" id="ARBA00022840"/>
    </source>
</evidence>
<comment type="similarity">
    <text evidence="1">In the N-terminal section; belongs to the MIP18 family.</text>
</comment>
<keyword evidence="6 9" id="KW-0067">ATP-binding</keyword>
<evidence type="ECO:0000259" key="10">
    <source>
        <dbReference type="Pfam" id="PF01883"/>
    </source>
</evidence>
<dbReference type="STRING" id="504474.cu0674"/>
<dbReference type="InterPro" id="IPR027417">
    <property type="entry name" value="P-loop_NTPase"/>
</dbReference>
<comment type="subunit">
    <text evidence="9">Homodimer.</text>
</comment>
<dbReference type="EMBL" id="AM942444">
    <property type="protein sequence ID" value="CAQ04634.1"/>
    <property type="molecule type" value="Genomic_DNA"/>
</dbReference>
<keyword evidence="4 9" id="KW-0547">Nucleotide-binding</keyword>
<keyword evidence="7 9" id="KW-0408">Iron</keyword>
<dbReference type="Pfam" id="PF01883">
    <property type="entry name" value="FeS_assembly_P"/>
    <property type="match status" value="1"/>
</dbReference>
<dbReference type="GO" id="GO:0005524">
    <property type="term" value="F:ATP binding"/>
    <property type="evidence" value="ECO:0007669"/>
    <property type="project" value="UniProtKB-UniRule"/>
</dbReference>
<dbReference type="Gene3D" id="3.40.50.300">
    <property type="entry name" value="P-loop containing nucleotide triphosphate hydrolases"/>
    <property type="match status" value="1"/>
</dbReference>
<sequence length="376" mass="39893">MPMVQESDIRNALSKVEDPELNRSITELGMVKSIEIDGADVAVEIYLTIAGCPMKSHLTEETRKAAESVAGVENVTVTTDVMSDEQRREVRKLVRGDAADPVIPFAQPDSTTRVYAVASGKGGVGKSSITVNLAVSLQRRGLKVGVIDADIYGHSIPNMMGSTDRPHQVDEMIMPLQAHGVKLISIGHFVGDNSPVVWRGPMLHRAIQQFLGDVFWGDLDILLLDLPPGTGDVAISVAQLVPNAELLIVTTPQAAAAEVAERAGSIAQQTRQRIGGVIENMSWMQMPDGSKNEIFGSGGGQLVADRLSQIAGTKVPLLGQIPLDPNLRIGGDLGNPIALSEPNSEAAQAFGAIADHLALRRSSLAGKSLGLGVTRK</sequence>
<evidence type="ECO:0000256" key="5">
    <source>
        <dbReference type="ARBA" id="ARBA00022801"/>
    </source>
</evidence>
<reference evidence="11 12" key="1">
    <citation type="journal article" date="2008" name="J. Biotechnol.">
        <title>The lifestyle of Corynebacterium urealyticum derived from its complete genome sequence established by pyrosequencing.</title>
        <authorList>
            <person name="Tauch A."/>
            <person name="Trost E."/>
            <person name="Tilker A."/>
            <person name="Ludewig U."/>
            <person name="Schneiker S."/>
            <person name="Goesmann A."/>
            <person name="Arnold W."/>
            <person name="Bekel T."/>
            <person name="Brinkrolf K."/>
            <person name="Brune I."/>
            <person name="Goetker S."/>
            <person name="Kalinowski J."/>
            <person name="Kamp P.-B."/>
            <person name="Lobo F.P."/>
            <person name="Viehoever P."/>
            <person name="Weisshaar B."/>
            <person name="Soriano F."/>
            <person name="Droege M."/>
            <person name="Puehler A."/>
        </authorList>
    </citation>
    <scope>NUCLEOTIDE SEQUENCE [LARGE SCALE GENOMIC DNA]</scope>
    <source>
        <strain evidence="12">ATCC 43042 / DSM 7109</strain>
    </source>
</reference>
<keyword evidence="12" id="KW-1185">Reference proteome</keyword>
<dbReference type="GO" id="GO:0016887">
    <property type="term" value="F:ATP hydrolysis activity"/>
    <property type="evidence" value="ECO:0007669"/>
    <property type="project" value="UniProtKB-UniRule"/>
</dbReference>
<feature type="binding site" evidence="9">
    <location>
        <begin position="120"/>
        <end position="127"/>
    </location>
    <ligand>
        <name>ATP</name>
        <dbReference type="ChEBI" id="CHEBI:30616"/>
    </ligand>
</feature>
<evidence type="ECO:0000256" key="9">
    <source>
        <dbReference type="HAMAP-Rule" id="MF_02040"/>
    </source>
</evidence>
<dbReference type="SUPFAM" id="SSF117916">
    <property type="entry name" value="Fe-S cluster assembly (FSCA) domain-like"/>
    <property type="match status" value="1"/>
</dbReference>
<comment type="function">
    <text evidence="9">Binds and transfers iron-sulfur (Fe-S) clusters to target apoproteins. Can hydrolyze ATP.</text>
</comment>
<evidence type="ECO:0000256" key="3">
    <source>
        <dbReference type="ARBA" id="ARBA00022723"/>
    </source>
</evidence>
<keyword evidence="8 9" id="KW-0411">Iron-sulfur</keyword>
<comment type="similarity">
    <text evidence="2">In the C-terminal section; belongs to the Mrp/NBP35 ATP-binding proteins family.</text>
</comment>
<keyword evidence="5 9" id="KW-0378">Hydrolase</keyword>
<dbReference type="eggNOG" id="COG0489">
    <property type="taxonomic scope" value="Bacteria"/>
</dbReference>
<feature type="domain" description="MIP18 family-like" evidence="10">
    <location>
        <begin position="7"/>
        <end position="77"/>
    </location>
</feature>
<evidence type="ECO:0000256" key="8">
    <source>
        <dbReference type="ARBA" id="ARBA00023014"/>
    </source>
</evidence>
<dbReference type="AlphaFoldDB" id="B1VFU5"/>
<comment type="similarity">
    <text evidence="9">Belongs to the Mrp/NBP35 ATP-binding proteins family.</text>
</comment>
<evidence type="ECO:0000256" key="2">
    <source>
        <dbReference type="ARBA" id="ARBA00008205"/>
    </source>
</evidence>
<gene>
    <name evidence="11" type="ordered locus">cu0674</name>
</gene>
<dbReference type="RefSeq" id="WP_012359925.1">
    <property type="nucleotide sequence ID" value="NC_010545.1"/>
</dbReference>
<dbReference type="PANTHER" id="PTHR42961">
    <property type="entry name" value="IRON-SULFUR PROTEIN NUBPL"/>
    <property type="match status" value="1"/>
</dbReference>
<dbReference type="GO" id="GO:0051539">
    <property type="term" value="F:4 iron, 4 sulfur cluster binding"/>
    <property type="evidence" value="ECO:0007669"/>
    <property type="project" value="TreeGrafter"/>
</dbReference>
<evidence type="ECO:0000256" key="4">
    <source>
        <dbReference type="ARBA" id="ARBA00022741"/>
    </source>
</evidence>